<evidence type="ECO:0000313" key="3">
    <source>
        <dbReference type="Proteomes" id="UP000007174"/>
    </source>
</evidence>
<dbReference type="HOGENOM" id="CLU_2320227_0_0_1"/>
<dbReference type="AlphaFoldDB" id="H1VQN3"/>
<name>H1VQN3_COLHI</name>
<dbReference type="Proteomes" id="UP000007174">
    <property type="component" value="Unassembled WGS sequence"/>
</dbReference>
<protein>
    <submittedName>
        <fullName evidence="2">Uncharacterized protein</fullName>
    </submittedName>
</protein>
<feature type="compositionally biased region" description="Polar residues" evidence="1">
    <location>
        <begin position="72"/>
        <end position="86"/>
    </location>
</feature>
<proteinExistence type="predicted"/>
<dbReference type="EMBL" id="CACQ02005463">
    <property type="protein sequence ID" value="CCF42539.1"/>
    <property type="molecule type" value="Genomic_DNA"/>
</dbReference>
<sequence>MVHSAFCWSLPAKNQLLRGPNRRPKRSPRTVVPPVRTKLRGTLYPMSHISLQNPIHGRVTRTGVRHKYETNEPITTPGRTIQTNQKPSPAPWIPPAWAL</sequence>
<evidence type="ECO:0000256" key="1">
    <source>
        <dbReference type="SAM" id="MobiDB-lite"/>
    </source>
</evidence>
<organism evidence="2 3">
    <name type="scientific">Colletotrichum higginsianum (strain IMI 349063)</name>
    <name type="common">Crucifer anthracnose fungus</name>
    <dbReference type="NCBI Taxonomy" id="759273"/>
    <lineage>
        <taxon>Eukaryota</taxon>
        <taxon>Fungi</taxon>
        <taxon>Dikarya</taxon>
        <taxon>Ascomycota</taxon>
        <taxon>Pezizomycotina</taxon>
        <taxon>Sordariomycetes</taxon>
        <taxon>Hypocreomycetidae</taxon>
        <taxon>Glomerellales</taxon>
        <taxon>Glomerellaceae</taxon>
        <taxon>Colletotrichum</taxon>
        <taxon>Colletotrichum destructivum species complex</taxon>
    </lineage>
</organism>
<feature type="region of interest" description="Disordered" evidence="1">
    <location>
        <begin position="70"/>
        <end position="99"/>
    </location>
</feature>
<reference evidence="3" key="1">
    <citation type="journal article" date="2012" name="Nat. Genet.">
        <title>Lifestyle transitions in plant pathogenic Colletotrichum fungi deciphered by genome and transcriptome analyses.</title>
        <authorList>
            <person name="O'Connell R.J."/>
            <person name="Thon M.R."/>
            <person name="Hacquard S."/>
            <person name="Amyotte S.G."/>
            <person name="Kleemann J."/>
            <person name="Torres M.F."/>
            <person name="Damm U."/>
            <person name="Buiate E.A."/>
            <person name="Epstein L."/>
            <person name="Alkan N."/>
            <person name="Altmueller J."/>
            <person name="Alvarado-Balderrama L."/>
            <person name="Bauser C.A."/>
            <person name="Becker C."/>
            <person name="Birren B.W."/>
            <person name="Chen Z."/>
            <person name="Choi J."/>
            <person name="Crouch J.A."/>
            <person name="Duvick J.P."/>
            <person name="Farman M.A."/>
            <person name="Gan P."/>
            <person name="Heiman D."/>
            <person name="Henrissat B."/>
            <person name="Howard R.J."/>
            <person name="Kabbage M."/>
            <person name="Koch C."/>
            <person name="Kracher B."/>
            <person name="Kubo Y."/>
            <person name="Law A.D."/>
            <person name="Lebrun M.-H."/>
            <person name="Lee Y.-H."/>
            <person name="Miyara I."/>
            <person name="Moore N."/>
            <person name="Neumann U."/>
            <person name="Nordstroem K."/>
            <person name="Panaccione D.G."/>
            <person name="Panstruga R."/>
            <person name="Place M."/>
            <person name="Proctor R.H."/>
            <person name="Prusky D."/>
            <person name="Rech G."/>
            <person name="Reinhardt R."/>
            <person name="Rollins J.A."/>
            <person name="Rounsley S."/>
            <person name="Schardl C.L."/>
            <person name="Schwartz D.C."/>
            <person name="Shenoy N."/>
            <person name="Shirasu K."/>
            <person name="Sikhakolli U.R."/>
            <person name="Stueber K."/>
            <person name="Sukno S.A."/>
            <person name="Sweigard J.A."/>
            <person name="Takano Y."/>
            <person name="Takahara H."/>
            <person name="Trail F."/>
            <person name="van der Does H.C."/>
            <person name="Voll L.M."/>
            <person name="Will I."/>
            <person name="Young S."/>
            <person name="Zeng Q."/>
            <person name="Zhang J."/>
            <person name="Zhou S."/>
            <person name="Dickman M.B."/>
            <person name="Schulze-Lefert P."/>
            <person name="Ver Loren van Themaat E."/>
            <person name="Ma L.-J."/>
            <person name="Vaillancourt L.J."/>
        </authorList>
    </citation>
    <scope>NUCLEOTIDE SEQUENCE [LARGE SCALE GENOMIC DNA]</scope>
    <source>
        <strain evidence="3">IMI 349063</strain>
    </source>
</reference>
<gene>
    <name evidence="2" type="ORF">CH063_12506</name>
</gene>
<accession>H1VQN3</accession>
<feature type="compositionally biased region" description="Pro residues" evidence="1">
    <location>
        <begin position="88"/>
        <end position="99"/>
    </location>
</feature>
<evidence type="ECO:0000313" key="2">
    <source>
        <dbReference type="EMBL" id="CCF42539.1"/>
    </source>
</evidence>